<dbReference type="EMBL" id="JADCKA010000005">
    <property type="protein sequence ID" value="MBE5035432.1"/>
    <property type="molecule type" value="Genomic_DNA"/>
</dbReference>
<evidence type="ECO:0000313" key="10">
    <source>
        <dbReference type="EMBL" id="MBE5035432.1"/>
    </source>
</evidence>
<keyword evidence="11" id="KW-1185">Reference proteome</keyword>
<evidence type="ECO:0000256" key="1">
    <source>
        <dbReference type="ARBA" id="ARBA00004202"/>
    </source>
</evidence>
<name>A0ABR9QX23_9FIRM</name>
<gene>
    <name evidence="10" type="ORF">INF20_03940</name>
</gene>
<dbReference type="Pfam" id="PF00005">
    <property type="entry name" value="ABC_tran"/>
    <property type="match status" value="1"/>
</dbReference>
<evidence type="ECO:0000256" key="7">
    <source>
        <dbReference type="ARBA" id="ARBA00022970"/>
    </source>
</evidence>
<evidence type="ECO:0000313" key="11">
    <source>
        <dbReference type="Proteomes" id="UP001516588"/>
    </source>
</evidence>
<dbReference type="InterPro" id="IPR050086">
    <property type="entry name" value="MetN_ABC_transporter-like"/>
</dbReference>
<keyword evidence="8" id="KW-0472">Membrane</keyword>
<dbReference type="PIRSF" id="PIRSF039085">
    <property type="entry name" value="ABC_ATPase_HisP"/>
    <property type="match status" value="1"/>
</dbReference>
<evidence type="ECO:0000259" key="9">
    <source>
        <dbReference type="PROSITE" id="PS50893"/>
    </source>
</evidence>
<keyword evidence="4" id="KW-1003">Cell membrane</keyword>
<keyword evidence="7" id="KW-0029">Amino-acid transport</keyword>
<evidence type="ECO:0000256" key="6">
    <source>
        <dbReference type="ARBA" id="ARBA00022840"/>
    </source>
</evidence>
<dbReference type="InterPro" id="IPR027417">
    <property type="entry name" value="P-loop_NTPase"/>
</dbReference>
<organism evidence="10 11">
    <name type="scientific">Gallibacter intestinalis</name>
    <dbReference type="NCBI Taxonomy" id="2779356"/>
    <lineage>
        <taxon>Bacteria</taxon>
        <taxon>Bacillati</taxon>
        <taxon>Bacillota</taxon>
        <taxon>Clostridia</taxon>
        <taxon>Eubacteriales</taxon>
        <taxon>Eubacteriaceae</taxon>
        <taxon>Gallibacter</taxon>
    </lineage>
</organism>
<dbReference type="SUPFAM" id="SSF52540">
    <property type="entry name" value="P-loop containing nucleoside triphosphate hydrolases"/>
    <property type="match status" value="1"/>
</dbReference>
<dbReference type="GO" id="GO:0005524">
    <property type="term" value="F:ATP binding"/>
    <property type="evidence" value="ECO:0007669"/>
    <property type="project" value="UniProtKB-KW"/>
</dbReference>
<keyword evidence="5" id="KW-0547">Nucleotide-binding</keyword>
<keyword evidence="3" id="KW-0813">Transport</keyword>
<proteinExistence type="inferred from homology"/>
<feature type="domain" description="ABC transporter" evidence="9">
    <location>
        <begin position="2"/>
        <end position="236"/>
    </location>
</feature>
<dbReference type="Proteomes" id="UP001516588">
    <property type="component" value="Unassembled WGS sequence"/>
</dbReference>
<dbReference type="SMART" id="SM00382">
    <property type="entry name" value="AAA"/>
    <property type="match status" value="1"/>
</dbReference>
<dbReference type="InterPro" id="IPR003593">
    <property type="entry name" value="AAA+_ATPase"/>
</dbReference>
<comment type="caution">
    <text evidence="10">The sequence shown here is derived from an EMBL/GenBank/DDBJ whole genome shotgun (WGS) entry which is preliminary data.</text>
</comment>
<accession>A0ABR9QX23</accession>
<evidence type="ECO:0000256" key="3">
    <source>
        <dbReference type="ARBA" id="ARBA00022448"/>
    </source>
</evidence>
<dbReference type="PANTHER" id="PTHR43166">
    <property type="entry name" value="AMINO ACID IMPORT ATP-BINDING PROTEIN"/>
    <property type="match status" value="1"/>
</dbReference>
<dbReference type="PROSITE" id="PS50893">
    <property type="entry name" value="ABC_TRANSPORTER_2"/>
    <property type="match status" value="1"/>
</dbReference>
<evidence type="ECO:0000256" key="2">
    <source>
        <dbReference type="ARBA" id="ARBA00005417"/>
    </source>
</evidence>
<reference evidence="10 11" key="1">
    <citation type="submission" date="2020-10" db="EMBL/GenBank/DDBJ databases">
        <title>ChiBAC.</title>
        <authorList>
            <person name="Zenner C."/>
            <person name="Hitch T.C.A."/>
            <person name="Clavel T."/>
        </authorList>
    </citation>
    <scope>NUCLEOTIDE SEQUENCE [LARGE SCALE GENOMIC DNA]</scope>
    <source>
        <strain evidence="10 11">DSM 108706</strain>
    </source>
</reference>
<comment type="similarity">
    <text evidence="2">Belongs to the ABC transporter superfamily.</text>
</comment>
<evidence type="ECO:0000256" key="8">
    <source>
        <dbReference type="ARBA" id="ARBA00023136"/>
    </source>
</evidence>
<dbReference type="CDD" id="cd03262">
    <property type="entry name" value="ABC_HisP_GlnQ"/>
    <property type="match status" value="1"/>
</dbReference>
<dbReference type="PANTHER" id="PTHR43166:SF9">
    <property type="entry name" value="GLUTAMATE_ASPARTATE IMPORT ATP-BINDING PROTEIN GLTL"/>
    <property type="match status" value="1"/>
</dbReference>
<dbReference type="InterPro" id="IPR030679">
    <property type="entry name" value="ABC_ATPase_HisP-typ"/>
</dbReference>
<dbReference type="Gene3D" id="3.40.50.300">
    <property type="entry name" value="P-loop containing nucleotide triphosphate hydrolases"/>
    <property type="match status" value="1"/>
</dbReference>
<keyword evidence="6 10" id="KW-0067">ATP-binding</keyword>
<protein>
    <submittedName>
        <fullName evidence="10">Amino acid ABC transporter ATP-binding protein</fullName>
    </submittedName>
</protein>
<dbReference type="InterPro" id="IPR003439">
    <property type="entry name" value="ABC_transporter-like_ATP-bd"/>
</dbReference>
<dbReference type="PROSITE" id="PS00211">
    <property type="entry name" value="ABC_TRANSPORTER_1"/>
    <property type="match status" value="1"/>
</dbReference>
<dbReference type="RefSeq" id="WP_226385079.1">
    <property type="nucleotide sequence ID" value="NZ_JADCKA010000005.1"/>
</dbReference>
<sequence>MLRVKDLHKSFGDNEVLKGIDENIEKGEVVCVIGPSGSGKSTFLRCLNLLEEPTSGEVYLDDEKINDPNVDINKVRQRLGMVFQNFNLFPHKTVTENITMAPINVLKMSQADAVKRAHELLEMVGLADKADEYPKSLSGGQQQRVAIARALAMEPEAMLFDEPTSALDPEMVGDVLEVMKNLAAEGMTMVIVTHEMGFAREVADRVVFMDGGYLVEEGTPEEIFDNPKEERVKDFLSKVLNV</sequence>
<evidence type="ECO:0000256" key="5">
    <source>
        <dbReference type="ARBA" id="ARBA00022741"/>
    </source>
</evidence>
<comment type="subcellular location">
    <subcellularLocation>
        <location evidence="1">Cell membrane</location>
        <topology evidence="1">Peripheral membrane protein</topology>
    </subcellularLocation>
</comment>
<evidence type="ECO:0000256" key="4">
    <source>
        <dbReference type="ARBA" id="ARBA00022475"/>
    </source>
</evidence>
<dbReference type="InterPro" id="IPR017871">
    <property type="entry name" value="ABC_transporter-like_CS"/>
</dbReference>